<evidence type="ECO:0000313" key="9">
    <source>
        <dbReference type="EMBL" id="XBO37290.1"/>
    </source>
</evidence>
<dbReference type="RefSeq" id="WP_406854112.1">
    <property type="nucleotide sequence ID" value="NZ_CP157484.1"/>
</dbReference>
<feature type="transmembrane region" description="Helical" evidence="8">
    <location>
        <begin position="104"/>
        <end position="122"/>
    </location>
</feature>
<evidence type="ECO:0000256" key="2">
    <source>
        <dbReference type="ARBA" id="ARBA00008255"/>
    </source>
</evidence>
<dbReference type="PANTHER" id="PTHR39342:SF1">
    <property type="entry name" value="UPF0283 MEMBRANE PROTEIN YCJF"/>
    <property type="match status" value="1"/>
</dbReference>
<dbReference type="PANTHER" id="PTHR39342">
    <property type="entry name" value="UPF0283 MEMBRANE PROTEIN YCJF"/>
    <property type="match status" value="1"/>
</dbReference>
<reference evidence="9" key="1">
    <citation type="submission" date="2024-05" db="EMBL/GenBank/DDBJ databases">
        <authorList>
            <person name="Kim S."/>
            <person name="Heo J."/>
            <person name="Choi H."/>
            <person name="Choi Y."/>
            <person name="Kwon S.-W."/>
            <person name="Kim Y."/>
        </authorList>
    </citation>
    <scope>NUCLEOTIDE SEQUENCE</scope>
    <source>
        <strain evidence="9">KACC 23698</strain>
    </source>
</reference>
<dbReference type="InterPro" id="IPR006507">
    <property type="entry name" value="UPF0283"/>
</dbReference>
<dbReference type="NCBIfam" id="TIGR01620">
    <property type="entry name" value="hyp_HI0043"/>
    <property type="match status" value="1"/>
</dbReference>
<comment type="similarity">
    <text evidence="2">Belongs to the UPF0283 family.</text>
</comment>
<evidence type="ECO:0000256" key="6">
    <source>
        <dbReference type="ARBA" id="ARBA00022989"/>
    </source>
</evidence>
<accession>A0AAU7JAF1</accession>
<evidence type="ECO:0000256" key="1">
    <source>
        <dbReference type="ARBA" id="ARBA00004429"/>
    </source>
</evidence>
<keyword evidence="4" id="KW-0997">Cell inner membrane</keyword>
<feature type="transmembrane region" description="Helical" evidence="8">
    <location>
        <begin position="65"/>
        <end position="84"/>
    </location>
</feature>
<dbReference type="EMBL" id="CP157484">
    <property type="protein sequence ID" value="XBO37290.1"/>
    <property type="molecule type" value="Genomic_DNA"/>
</dbReference>
<comment type="subcellular location">
    <subcellularLocation>
        <location evidence="1">Cell inner membrane</location>
        <topology evidence="1">Multi-pass membrane protein</topology>
    </subcellularLocation>
</comment>
<evidence type="ECO:0000256" key="3">
    <source>
        <dbReference type="ARBA" id="ARBA00022475"/>
    </source>
</evidence>
<name>A0AAU7JAF1_9HYPH</name>
<evidence type="ECO:0000256" key="5">
    <source>
        <dbReference type="ARBA" id="ARBA00022692"/>
    </source>
</evidence>
<evidence type="ECO:0000256" key="7">
    <source>
        <dbReference type="ARBA" id="ARBA00023136"/>
    </source>
</evidence>
<evidence type="ECO:0000256" key="8">
    <source>
        <dbReference type="SAM" id="Phobius"/>
    </source>
</evidence>
<protein>
    <submittedName>
        <fullName evidence="9">TIGR01620 family protein</fullName>
    </submittedName>
</protein>
<keyword evidence="5 8" id="KW-0812">Transmembrane</keyword>
<organism evidence="9">
    <name type="scientific">Alsobacter sp. KACC 23698</name>
    <dbReference type="NCBI Taxonomy" id="3149229"/>
    <lineage>
        <taxon>Bacteria</taxon>
        <taxon>Pseudomonadati</taxon>
        <taxon>Pseudomonadota</taxon>
        <taxon>Alphaproteobacteria</taxon>
        <taxon>Hyphomicrobiales</taxon>
        <taxon>Alsobacteraceae</taxon>
        <taxon>Alsobacter</taxon>
    </lineage>
</organism>
<keyword evidence="6 8" id="KW-1133">Transmembrane helix</keyword>
<dbReference type="Pfam" id="PF05128">
    <property type="entry name" value="DUF697"/>
    <property type="match status" value="1"/>
</dbReference>
<sequence length="350" mass="36494">MSKTPRAFRLDDPNVRLGPLPRADEAMAERAVAIQDTDDQAVFEEAVVEEAIEEHEAELGLGKRLFGWGGVFASAAGGLLLLWLSVAVERFVADLLASSPTLGAVALGLAALAGVALLALAARELGSIWRGRAIGKLKARAEAALASDDAREGRAILASLASLYASRPETARGRARLEETAQDIIDGADLVRLAERELLAPLDVEARAAVAAAARRVSIVTTISPKALLDVLFVAAQALRLIRRVSEIYGGRPGFLGSIRLVRAVAGHLAVTGGMAMGDSLVQQVLGHGVAARLSAKLGEGVLNGLLTARVGLSAIAVCRPLPFSDRSAPTIREVAGFLFDRGTPAKTAG</sequence>
<dbReference type="GO" id="GO:0005886">
    <property type="term" value="C:plasma membrane"/>
    <property type="evidence" value="ECO:0007669"/>
    <property type="project" value="UniProtKB-SubCell"/>
</dbReference>
<evidence type="ECO:0000256" key="4">
    <source>
        <dbReference type="ARBA" id="ARBA00022519"/>
    </source>
</evidence>
<dbReference type="InterPro" id="IPR021147">
    <property type="entry name" value="DUF697"/>
</dbReference>
<gene>
    <name evidence="9" type="ORF">ABEG18_16330</name>
</gene>
<dbReference type="AlphaFoldDB" id="A0AAU7JAF1"/>
<keyword evidence="7 8" id="KW-0472">Membrane</keyword>
<keyword evidence="3" id="KW-1003">Cell membrane</keyword>
<proteinExistence type="inferred from homology"/>